<dbReference type="Pfam" id="PF12705">
    <property type="entry name" value="PDDEXK_1"/>
    <property type="match status" value="1"/>
</dbReference>
<dbReference type="InterPro" id="IPR038726">
    <property type="entry name" value="PDDEXK_AddAB-type"/>
</dbReference>
<organism evidence="2">
    <name type="scientific">viral metagenome</name>
    <dbReference type="NCBI Taxonomy" id="1070528"/>
    <lineage>
        <taxon>unclassified sequences</taxon>
        <taxon>metagenomes</taxon>
        <taxon>organismal metagenomes</taxon>
    </lineage>
</organism>
<name>A0A6C0CPA8_9ZZZZ</name>
<accession>A0A6C0CPA8</accession>
<dbReference type="AlphaFoldDB" id="A0A6C0CPA8"/>
<evidence type="ECO:0000259" key="1">
    <source>
        <dbReference type="Pfam" id="PF12705"/>
    </source>
</evidence>
<protein>
    <recommendedName>
        <fullName evidence="1">PD-(D/E)XK endonuclease-like domain-containing protein</fullName>
    </recommendedName>
</protein>
<feature type="domain" description="PD-(D/E)XK endonuclease-like" evidence="1">
    <location>
        <begin position="123"/>
        <end position="239"/>
    </location>
</feature>
<dbReference type="InterPro" id="IPR011604">
    <property type="entry name" value="PDDEXK-like_dom_sf"/>
</dbReference>
<dbReference type="Gene3D" id="3.90.320.10">
    <property type="match status" value="1"/>
</dbReference>
<sequence length="250" mass="29757">MDTLAKLNPHPRDEHIEFDEPSHTYTIDGDSDYTSVTTWNHSHFKHFDADKIIANMMNSRNWPNSKYYGQTPEEIKAGWEKNRDEAATAGTKMHLDIEKYYNGMEVENDSKEYSQFLEYLKDHPFKPYRTEWTVWDKELKLAGSIDMVYENPDGTLMIYDWKRSKGIVRNKQWEEYSTTKEISHIPDTNFWHYALQLNTYKALLEKNYGKKVTKLCLVCLYPTQTTYKLHEVPELCEEIEELFKIRKSQL</sequence>
<evidence type="ECO:0000313" key="2">
    <source>
        <dbReference type="EMBL" id="QHT06438.1"/>
    </source>
</evidence>
<dbReference type="EMBL" id="MN739468">
    <property type="protein sequence ID" value="QHT06438.1"/>
    <property type="molecule type" value="Genomic_DNA"/>
</dbReference>
<reference evidence="2" key="1">
    <citation type="journal article" date="2020" name="Nature">
        <title>Giant virus diversity and host interactions through global metagenomics.</title>
        <authorList>
            <person name="Schulz F."/>
            <person name="Roux S."/>
            <person name="Paez-Espino D."/>
            <person name="Jungbluth S."/>
            <person name="Walsh D.A."/>
            <person name="Denef V.J."/>
            <person name="McMahon K.D."/>
            <person name="Konstantinidis K.T."/>
            <person name="Eloe-Fadrosh E.A."/>
            <person name="Kyrpides N.C."/>
            <person name="Woyke T."/>
        </authorList>
    </citation>
    <scope>NUCLEOTIDE SEQUENCE</scope>
    <source>
        <strain evidence="2">GVMAG-M-3300021425-30</strain>
    </source>
</reference>
<proteinExistence type="predicted"/>